<evidence type="ECO:0000313" key="3">
    <source>
        <dbReference type="Proteomes" id="UP000600220"/>
    </source>
</evidence>
<organism evidence="2 3">
    <name type="scientific">Staphylococcus pseudintermedius</name>
    <dbReference type="NCBI Taxonomy" id="283734"/>
    <lineage>
        <taxon>Bacteria</taxon>
        <taxon>Bacillati</taxon>
        <taxon>Bacillota</taxon>
        <taxon>Bacilli</taxon>
        <taxon>Bacillales</taxon>
        <taxon>Staphylococcaceae</taxon>
        <taxon>Staphylococcus</taxon>
        <taxon>Staphylococcus intermedius group</taxon>
    </lineage>
</organism>
<reference evidence="2 3" key="1">
    <citation type="submission" date="2018-11" db="EMBL/GenBank/DDBJ databases">
        <authorList>
            <consortium name="Veterinary Laboratory Investigation and Response Network"/>
        </authorList>
    </citation>
    <scope>NUCLEOTIDE SEQUENCE [LARGE SCALE GENOMIC DNA]</scope>
    <source>
        <strain evidence="2 3">SPSE-18-VL-LA-PA-Ryan-0021</strain>
    </source>
</reference>
<dbReference type="AlphaFoldDB" id="A0A8H9BYX1"/>
<comment type="caution">
    <text evidence="2">The sequence shown here is derived from an EMBL/GenBank/DDBJ whole genome shotgun (WGS) entry which is preliminary data.</text>
</comment>
<gene>
    <name evidence="2" type="ORF">EGV54_10565</name>
</gene>
<evidence type="ECO:0000313" key="2">
    <source>
        <dbReference type="EMBL" id="EGQ4385528.1"/>
    </source>
</evidence>
<feature type="region of interest" description="Disordered" evidence="1">
    <location>
        <begin position="68"/>
        <end position="99"/>
    </location>
</feature>
<dbReference type="Proteomes" id="UP000600220">
    <property type="component" value="Unassembled WGS sequence"/>
</dbReference>
<dbReference type="EMBL" id="AAXKXX010000018">
    <property type="protein sequence ID" value="EGQ4385528.1"/>
    <property type="molecule type" value="Genomic_DNA"/>
</dbReference>
<proteinExistence type="predicted"/>
<dbReference type="RefSeq" id="WP_110160392.1">
    <property type="nucleotide sequence ID" value="NZ_BAAFJO010000013.1"/>
</dbReference>
<accession>A0A8H9BYX1</accession>
<name>A0A8H9BYX1_STAPS</name>
<sequence length="99" mass="12042">MLLNLKEIKKNIEVLGINFEKWRKEEADKALIKLIRNEKEKDFYSKWELEQLNQALYQLLIDRNESKVSKQTQNQLHQQQEHQKNKNQQTHQKLENKAN</sequence>
<keyword evidence="3" id="KW-1185">Reference proteome</keyword>
<protein>
    <submittedName>
        <fullName evidence="2">Uncharacterized protein</fullName>
    </submittedName>
</protein>
<evidence type="ECO:0000256" key="1">
    <source>
        <dbReference type="SAM" id="MobiDB-lite"/>
    </source>
</evidence>